<sequence>MPHRGGVRSPLARALVVSLALIGAFGAVVAGVEIALFADQRDARWWLLALFPAGGLVYLAGGLEAWRRRPSNRTGPIMVIGALSWFVVALANTATPVLVAVGVVLATTPLAVVVWLLHAFPSGRLRSRTSRLTVVGGFVVSFVLQVPTYLFDPRASPGGMLSVGHRADLLSAGTWLQRGAGLVVMLVTAGVLVDRLRSATPGQRRVLLPLYAYGILAVLATPLGPLLGPSAGLSVAQVVGLQIVLLAGVPVALATAMLRGGFARTAEIQELSAWLASSAATPELVADALGRALGDPSLQVVYASRDGRAFVDGDGAAFDTSALGEHRGLVDIELGSRRIGAIVYDATVVDDAELVRGAGQVAALAIDHDRLTAELRASHADLQQSRARLVEAGDRARQRIAQDLHDGLQVELVLLALEAQQLARVDGSADLPGAATRLRLGIDGAARQLRGVVHALMPAALVERGLTAAIEDLVDRMPLPTRLAVTAVDGRLPAPVERTAYFVVAEALTNAVKHAAAEKVTVTLERAPTRLVIGVTDDGVGGATQEGGAGLHGLADRVDALGGRFTVESPAGGGTRLLVELPCGS</sequence>
<evidence type="ECO:0000313" key="12">
    <source>
        <dbReference type="Proteomes" id="UP000198921"/>
    </source>
</evidence>
<name>A0A1H3AFE5_9ACTN</name>
<dbReference type="SMART" id="SM00387">
    <property type="entry name" value="HATPase_c"/>
    <property type="match status" value="1"/>
</dbReference>
<dbReference type="GO" id="GO:0016020">
    <property type="term" value="C:membrane"/>
    <property type="evidence" value="ECO:0007669"/>
    <property type="project" value="InterPro"/>
</dbReference>
<feature type="transmembrane region" description="Helical" evidence="9">
    <location>
        <begin position="12"/>
        <end position="37"/>
    </location>
</feature>
<dbReference type="GO" id="GO:0000155">
    <property type="term" value="F:phosphorelay sensor kinase activity"/>
    <property type="evidence" value="ECO:0007669"/>
    <property type="project" value="InterPro"/>
</dbReference>
<evidence type="ECO:0000256" key="9">
    <source>
        <dbReference type="SAM" id="Phobius"/>
    </source>
</evidence>
<keyword evidence="5" id="KW-0547">Nucleotide-binding</keyword>
<dbReference type="GO" id="GO:0005524">
    <property type="term" value="F:ATP binding"/>
    <property type="evidence" value="ECO:0007669"/>
    <property type="project" value="UniProtKB-KW"/>
</dbReference>
<dbReference type="SUPFAM" id="SSF55874">
    <property type="entry name" value="ATPase domain of HSP90 chaperone/DNA topoisomerase II/histidine kinase"/>
    <property type="match status" value="1"/>
</dbReference>
<evidence type="ECO:0000256" key="1">
    <source>
        <dbReference type="ARBA" id="ARBA00000085"/>
    </source>
</evidence>
<dbReference type="GO" id="GO:0046983">
    <property type="term" value="F:protein dimerization activity"/>
    <property type="evidence" value="ECO:0007669"/>
    <property type="project" value="InterPro"/>
</dbReference>
<feature type="transmembrane region" description="Helical" evidence="9">
    <location>
        <begin position="239"/>
        <end position="258"/>
    </location>
</feature>
<evidence type="ECO:0000259" key="10">
    <source>
        <dbReference type="SMART" id="SM00387"/>
    </source>
</evidence>
<dbReference type="EC" id="2.7.13.3" evidence="2"/>
<organism evidence="11 12">
    <name type="scientific">Geodermatophilus africanus</name>
    <dbReference type="NCBI Taxonomy" id="1137993"/>
    <lineage>
        <taxon>Bacteria</taxon>
        <taxon>Bacillati</taxon>
        <taxon>Actinomycetota</taxon>
        <taxon>Actinomycetes</taxon>
        <taxon>Geodermatophilales</taxon>
        <taxon>Geodermatophilaceae</taxon>
        <taxon>Geodermatophilus</taxon>
    </lineage>
</organism>
<dbReference type="PANTHER" id="PTHR24421:SF10">
    <property type="entry name" value="NITRATE_NITRITE SENSOR PROTEIN NARQ"/>
    <property type="match status" value="1"/>
</dbReference>
<dbReference type="PANTHER" id="PTHR24421">
    <property type="entry name" value="NITRATE/NITRITE SENSOR PROTEIN NARX-RELATED"/>
    <property type="match status" value="1"/>
</dbReference>
<keyword evidence="4" id="KW-0808">Transferase</keyword>
<feature type="transmembrane region" description="Helical" evidence="9">
    <location>
        <begin position="75"/>
        <end position="91"/>
    </location>
</feature>
<evidence type="ECO:0000256" key="8">
    <source>
        <dbReference type="ARBA" id="ARBA00023012"/>
    </source>
</evidence>
<dbReference type="AlphaFoldDB" id="A0A1H3AFE5"/>
<dbReference type="STRING" id="1137993.SAMN05660209_00029"/>
<evidence type="ECO:0000256" key="3">
    <source>
        <dbReference type="ARBA" id="ARBA00022553"/>
    </source>
</evidence>
<evidence type="ECO:0000256" key="4">
    <source>
        <dbReference type="ARBA" id="ARBA00022679"/>
    </source>
</evidence>
<dbReference type="InterPro" id="IPR050482">
    <property type="entry name" value="Sensor_HK_TwoCompSys"/>
</dbReference>
<feature type="transmembrane region" description="Helical" evidence="9">
    <location>
        <begin position="97"/>
        <end position="120"/>
    </location>
</feature>
<proteinExistence type="predicted"/>
<feature type="domain" description="Histidine kinase/HSP90-like ATPase" evidence="10">
    <location>
        <begin position="496"/>
        <end position="585"/>
    </location>
</feature>
<accession>A0A1H3AFE5</accession>
<dbReference type="InterPro" id="IPR011712">
    <property type="entry name" value="Sig_transdc_His_kin_sub3_dim/P"/>
</dbReference>
<dbReference type="EMBL" id="FNOT01000001">
    <property type="protein sequence ID" value="SDX28325.1"/>
    <property type="molecule type" value="Genomic_DNA"/>
</dbReference>
<keyword evidence="12" id="KW-1185">Reference proteome</keyword>
<keyword evidence="9" id="KW-0472">Membrane</keyword>
<evidence type="ECO:0000256" key="6">
    <source>
        <dbReference type="ARBA" id="ARBA00022777"/>
    </source>
</evidence>
<comment type="catalytic activity">
    <reaction evidence="1">
        <text>ATP + protein L-histidine = ADP + protein N-phospho-L-histidine.</text>
        <dbReference type="EC" id="2.7.13.3"/>
    </reaction>
</comment>
<dbReference type="CDD" id="cd16917">
    <property type="entry name" value="HATPase_UhpB-NarQ-NarX-like"/>
    <property type="match status" value="1"/>
</dbReference>
<evidence type="ECO:0000256" key="7">
    <source>
        <dbReference type="ARBA" id="ARBA00022840"/>
    </source>
</evidence>
<dbReference type="Proteomes" id="UP000198921">
    <property type="component" value="Unassembled WGS sequence"/>
</dbReference>
<dbReference type="Pfam" id="PF07730">
    <property type="entry name" value="HisKA_3"/>
    <property type="match status" value="1"/>
</dbReference>
<feature type="transmembrane region" description="Helical" evidence="9">
    <location>
        <begin position="43"/>
        <end position="63"/>
    </location>
</feature>
<keyword evidence="8" id="KW-0902">Two-component regulatory system</keyword>
<protein>
    <recommendedName>
        <fullName evidence="2">histidine kinase</fullName>
        <ecNumber evidence="2">2.7.13.3</ecNumber>
    </recommendedName>
</protein>
<evidence type="ECO:0000256" key="5">
    <source>
        <dbReference type="ARBA" id="ARBA00022741"/>
    </source>
</evidence>
<evidence type="ECO:0000313" key="11">
    <source>
        <dbReference type="EMBL" id="SDX28325.1"/>
    </source>
</evidence>
<dbReference type="Gene3D" id="3.30.565.10">
    <property type="entry name" value="Histidine kinase-like ATPase, C-terminal domain"/>
    <property type="match status" value="1"/>
</dbReference>
<keyword evidence="3" id="KW-0597">Phosphoprotein</keyword>
<keyword evidence="6 11" id="KW-0418">Kinase</keyword>
<reference evidence="12" key="1">
    <citation type="submission" date="2016-10" db="EMBL/GenBank/DDBJ databases">
        <authorList>
            <person name="Varghese N."/>
            <person name="Submissions S."/>
        </authorList>
    </citation>
    <scope>NUCLEOTIDE SEQUENCE [LARGE SCALE GENOMIC DNA]</scope>
    <source>
        <strain evidence="12">DSM 45422</strain>
    </source>
</reference>
<keyword evidence="9" id="KW-0812">Transmembrane</keyword>
<evidence type="ECO:0000256" key="2">
    <source>
        <dbReference type="ARBA" id="ARBA00012438"/>
    </source>
</evidence>
<feature type="transmembrane region" description="Helical" evidence="9">
    <location>
        <begin position="206"/>
        <end position="227"/>
    </location>
</feature>
<dbReference type="InterPro" id="IPR036890">
    <property type="entry name" value="HATPase_C_sf"/>
</dbReference>
<feature type="transmembrane region" description="Helical" evidence="9">
    <location>
        <begin position="175"/>
        <end position="194"/>
    </location>
</feature>
<dbReference type="Pfam" id="PF02518">
    <property type="entry name" value="HATPase_c"/>
    <property type="match status" value="1"/>
</dbReference>
<keyword evidence="7" id="KW-0067">ATP-binding</keyword>
<dbReference type="InterPro" id="IPR003594">
    <property type="entry name" value="HATPase_dom"/>
</dbReference>
<feature type="transmembrane region" description="Helical" evidence="9">
    <location>
        <begin position="132"/>
        <end position="151"/>
    </location>
</feature>
<gene>
    <name evidence="11" type="ORF">SAMN05660209_00029</name>
</gene>
<keyword evidence="9" id="KW-1133">Transmembrane helix</keyword>